<dbReference type="Proteomes" id="UP000828390">
    <property type="component" value="Unassembled WGS sequence"/>
</dbReference>
<sequence length="67" mass="6815">MKVSILAVVALLGALGCVLATGYGYGGYGYVPVYQGASRGSGGLGDSGLRNKSGILICGLFWKNWAS</sequence>
<reference evidence="2" key="2">
    <citation type="submission" date="2020-11" db="EMBL/GenBank/DDBJ databases">
        <authorList>
            <person name="McCartney M.A."/>
            <person name="Auch B."/>
            <person name="Kono T."/>
            <person name="Mallez S."/>
            <person name="Becker A."/>
            <person name="Gohl D.M."/>
            <person name="Silverstein K.A.T."/>
            <person name="Koren S."/>
            <person name="Bechman K.B."/>
            <person name="Herman A."/>
            <person name="Abrahante J.E."/>
            <person name="Garbe J."/>
        </authorList>
    </citation>
    <scope>NUCLEOTIDE SEQUENCE</scope>
    <source>
        <strain evidence="2">Duluth1</strain>
        <tissue evidence="2">Whole animal</tissue>
    </source>
</reference>
<evidence type="ECO:0000313" key="3">
    <source>
        <dbReference type="Proteomes" id="UP000828390"/>
    </source>
</evidence>
<dbReference type="EMBL" id="JAIWYP010000006">
    <property type="protein sequence ID" value="KAH3806623.1"/>
    <property type="molecule type" value="Genomic_DNA"/>
</dbReference>
<comment type="caution">
    <text evidence="2">The sequence shown here is derived from an EMBL/GenBank/DDBJ whole genome shotgun (WGS) entry which is preliminary data.</text>
</comment>
<feature type="signal peptide" evidence="1">
    <location>
        <begin position="1"/>
        <end position="20"/>
    </location>
</feature>
<evidence type="ECO:0000256" key="1">
    <source>
        <dbReference type="SAM" id="SignalP"/>
    </source>
</evidence>
<name>A0A9D4G0V9_DREPO</name>
<keyword evidence="3" id="KW-1185">Reference proteome</keyword>
<keyword evidence="1" id="KW-0732">Signal</keyword>
<gene>
    <name evidence="2" type="ORF">DPMN_134946</name>
</gene>
<reference evidence="2" key="1">
    <citation type="journal article" date="2019" name="bioRxiv">
        <title>The Genome of the Zebra Mussel, Dreissena polymorpha: A Resource for Invasive Species Research.</title>
        <authorList>
            <person name="McCartney M.A."/>
            <person name="Auch B."/>
            <person name="Kono T."/>
            <person name="Mallez S."/>
            <person name="Zhang Y."/>
            <person name="Obille A."/>
            <person name="Becker A."/>
            <person name="Abrahante J.E."/>
            <person name="Garbe J."/>
            <person name="Badalamenti J.P."/>
            <person name="Herman A."/>
            <person name="Mangelson H."/>
            <person name="Liachko I."/>
            <person name="Sullivan S."/>
            <person name="Sone E.D."/>
            <person name="Koren S."/>
            <person name="Silverstein K.A.T."/>
            <person name="Beckman K.B."/>
            <person name="Gohl D.M."/>
        </authorList>
    </citation>
    <scope>NUCLEOTIDE SEQUENCE</scope>
    <source>
        <strain evidence="2">Duluth1</strain>
        <tissue evidence="2">Whole animal</tissue>
    </source>
</reference>
<accession>A0A9D4G0V9</accession>
<proteinExistence type="predicted"/>
<protein>
    <submittedName>
        <fullName evidence="2">Uncharacterized protein</fullName>
    </submittedName>
</protein>
<feature type="chain" id="PRO_5039327829" evidence="1">
    <location>
        <begin position="21"/>
        <end position="67"/>
    </location>
</feature>
<dbReference type="PROSITE" id="PS51257">
    <property type="entry name" value="PROKAR_LIPOPROTEIN"/>
    <property type="match status" value="1"/>
</dbReference>
<dbReference type="AlphaFoldDB" id="A0A9D4G0V9"/>
<organism evidence="2 3">
    <name type="scientific">Dreissena polymorpha</name>
    <name type="common">Zebra mussel</name>
    <name type="synonym">Mytilus polymorpha</name>
    <dbReference type="NCBI Taxonomy" id="45954"/>
    <lineage>
        <taxon>Eukaryota</taxon>
        <taxon>Metazoa</taxon>
        <taxon>Spiralia</taxon>
        <taxon>Lophotrochozoa</taxon>
        <taxon>Mollusca</taxon>
        <taxon>Bivalvia</taxon>
        <taxon>Autobranchia</taxon>
        <taxon>Heteroconchia</taxon>
        <taxon>Euheterodonta</taxon>
        <taxon>Imparidentia</taxon>
        <taxon>Neoheterodontei</taxon>
        <taxon>Myida</taxon>
        <taxon>Dreissenoidea</taxon>
        <taxon>Dreissenidae</taxon>
        <taxon>Dreissena</taxon>
    </lineage>
</organism>
<evidence type="ECO:0000313" key="2">
    <source>
        <dbReference type="EMBL" id="KAH3806623.1"/>
    </source>
</evidence>